<dbReference type="InterPro" id="IPR017907">
    <property type="entry name" value="Znf_RING_CS"/>
</dbReference>
<dbReference type="InterPro" id="IPR036770">
    <property type="entry name" value="Ankyrin_rpt-contain_sf"/>
</dbReference>
<dbReference type="PROSITE" id="PS50088">
    <property type="entry name" value="ANK_REPEAT"/>
    <property type="match status" value="2"/>
</dbReference>
<evidence type="ECO:0000256" key="5">
    <source>
        <dbReference type="PROSITE-ProRule" id="PRU00175"/>
    </source>
</evidence>
<dbReference type="GO" id="GO:0008270">
    <property type="term" value="F:zinc ion binding"/>
    <property type="evidence" value="ECO:0007669"/>
    <property type="project" value="UniProtKB-KW"/>
</dbReference>
<feature type="region of interest" description="Disordered" evidence="6">
    <location>
        <begin position="181"/>
        <end position="225"/>
    </location>
</feature>
<dbReference type="RefSeq" id="XP_053587197.1">
    <property type="nucleotide sequence ID" value="XM_053727620.1"/>
</dbReference>
<dbReference type="InterPro" id="IPR053345">
    <property type="entry name" value="Ankyrin_repeat-containing"/>
</dbReference>
<dbReference type="Pfam" id="PF12796">
    <property type="entry name" value="Ank_2"/>
    <property type="match status" value="1"/>
</dbReference>
<dbReference type="PROSITE" id="PS50089">
    <property type="entry name" value="ZF_RING_2"/>
    <property type="match status" value="1"/>
</dbReference>
<dbReference type="GeneID" id="9807617"/>
<keyword evidence="2 5" id="KW-0863">Zinc-finger</keyword>
<evidence type="ECO:0000256" key="6">
    <source>
        <dbReference type="SAM" id="MobiDB-lite"/>
    </source>
</evidence>
<dbReference type="GO" id="GO:0061630">
    <property type="term" value="F:ubiquitin protein ligase activity"/>
    <property type="evidence" value="ECO:0007669"/>
    <property type="project" value="EnsemblMetazoa"/>
</dbReference>
<dbReference type="PROSITE" id="PS00518">
    <property type="entry name" value="ZF_RING_1"/>
    <property type="match status" value="1"/>
</dbReference>
<evidence type="ECO:0000313" key="9">
    <source>
        <dbReference type="EMBL" id="KAF1761705.1"/>
    </source>
</evidence>
<dbReference type="PANTHER" id="PTHR22956">
    <property type="entry name" value="ANKYRIN REPEAT-CONTAINING PROTEIN F37A4.4-RELATED-RELATED"/>
    <property type="match status" value="1"/>
</dbReference>
<dbReference type="Pfam" id="PF00023">
    <property type="entry name" value="Ank"/>
    <property type="match status" value="1"/>
</dbReference>
<dbReference type="InterPro" id="IPR036420">
    <property type="entry name" value="BRCT_dom_sf"/>
</dbReference>
<dbReference type="SUPFAM" id="SSF48403">
    <property type="entry name" value="Ankyrin repeat"/>
    <property type="match status" value="1"/>
</dbReference>
<evidence type="ECO:0000256" key="2">
    <source>
        <dbReference type="ARBA" id="ARBA00022771"/>
    </source>
</evidence>
<protein>
    <submittedName>
        <fullName evidence="9">Uncharacterized protein</fullName>
    </submittedName>
</protein>
<feature type="domain" description="RING-type" evidence="7">
    <location>
        <begin position="18"/>
        <end position="66"/>
    </location>
</feature>
<comment type="caution">
    <text evidence="9">The sequence shown here is derived from an EMBL/GenBank/DDBJ whole genome shotgun (WGS) entry which is preliminary data.</text>
</comment>
<dbReference type="PROSITE" id="PS50297">
    <property type="entry name" value="ANK_REP_REGION"/>
    <property type="match status" value="2"/>
</dbReference>
<dbReference type="InterPro" id="IPR002110">
    <property type="entry name" value="Ankyrin_rpt"/>
</dbReference>
<dbReference type="GO" id="GO:0006281">
    <property type="term" value="P:DNA repair"/>
    <property type="evidence" value="ECO:0007669"/>
    <property type="project" value="EnsemblMetazoa"/>
</dbReference>
<feature type="region of interest" description="Disordered" evidence="6">
    <location>
        <begin position="284"/>
        <end position="338"/>
    </location>
</feature>
<dbReference type="Pfam" id="PF14634">
    <property type="entry name" value="zf-RING_5"/>
    <property type="match status" value="1"/>
</dbReference>
<proteinExistence type="predicted"/>
<keyword evidence="1" id="KW-0479">Metal-binding</keyword>
<reference evidence="9 10" key="1">
    <citation type="submission" date="2019-12" db="EMBL/GenBank/DDBJ databases">
        <title>Chromosome-level assembly of the Caenorhabditis remanei genome.</title>
        <authorList>
            <person name="Teterina A.A."/>
            <person name="Willis J.H."/>
            <person name="Phillips P.C."/>
        </authorList>
    </citation>
    <scope>NUCLEOTIDE SEQUENCE [LARGE SCALE GENOMIC DNA]</scope>
    <source>
        <strain evidence="9 10">PX506</strain>
        <tissue evidence="9">Whole organism</tissue>
    </source>
</reference>
<evidence type="ECO:0000256" key="1">
    <source>
        <dbReference type="ARBA" id="ARBA00022723"/>
    </source>
</evidence>
<gene>
    <name evidence="9" type="ORF">GCK72_009961</name>
</gene>
<evidence type="ECO:0000259" key="8">
    <source>
        <dbReference type="PROSITE" id="PS50172"/>
    </source>
</evidence>
<organism evidence="9 10">
    <name type="scientific">Caenorhabditis remanei</name>
    <name type="common">Caenorhabditis vulgaris</name>
    <dbReference type="NCBI Taxonomy" id="31234"/>
    <lineage>
        <taxon>Eukaryota</taxon>
        <taxon>Metazoa</taxon>
        <taxon>Ecdysozoa</taxon>
        <taxon>Nematoda</taxon>
        <taxon>Chromadorea</taxon>
        <taxon>Rhabditida</taxon>
        <taxon>Rhabditina</taxon>
        <taxon>Rhabditomorpha</taxon>
        <taxon>Rhabditoidea</taxon>
        <taxon>Rhabditidae</taxon>
        <taxon>Peloderinae</taxon>
        <taxon>Caenorhabditis</taxon>
    </lineage>
</organism>
<keyword evidence="3" id="KW-0862">Zinc</keyword>
<accession>A0A6A5H3X9</accession>
<feature type="repeat" description="ANK" evidence="4">
    <location>
        <begin position="377"/>
        <end position="409"/>
    </location>
</feature>
<dbReference type="CTD" id="9807617"/>
<dbReference type="SMART" id="SM00248">
    <property type="entry name" value="ANK"/>
    <property type="match status" value="2"/>
</dbReference>
<feature type="compositionally biased region" description="Low complexity" evidence="6">
    <location>
        <begin position="181"/>
        <end position="191"/>
    </location>
</feature>
<dbReference type="InterPro" id="IPR001841">
    <property type="entry name" value="Znf_RING"/>
</dbReference>
<dbReference type="PROSITE" id="PS50172">
    <property type="entry name" value="BRCT"/>
    <property type="match status" value="1"/>
</dbReference>
<evidence type="ECO:0000256" key="4">
    <source>
        <dbReference type="PROSITE-ProRule" id="PRU00023"/>
    </source>
</evidence>
<dbReference type="SUPFAM" id="SSF57850">
    <property type="entry name" value="RING/U-box"/>
    <property type="match status" value="1"/>
</dbReference>
<feature type="domain" description="BRCT" evidence="8">
    <location>
        <begin position="615"/>
        <end position="706"/>
    </location>
</feature>
<dbReference type="Gene3D" id="1.25.40.20">
    <property type="entry name" value="Ankyrin repeat-containing domain"/>
    <property type="match status" value="1"/>
</dbReference>
<dbReference type="GO" id="GO:0031436">
    <property type="term" value="C:BRCA1-BARD1 complex"/>
    <property type="evidence" value="ECO:0007669"/>
    <property type="project" value="EnsemblMetazoa"/>
</dbReference>
<dbReference type="Proteomes" id="UP000483820">
    <property type="component" value="Chromosome III"/>
</dbReference>
<dbReference type="InterPro" id="IPR013083">
    <property type="entry name" value="Znf_RING/FYVE/PHD"/>
</dbReference>
<feature type="region of interest" description="Disordered" evidence="6">
    <location>
        <begin position="241"/>
        <end position="264"/>
    </location>
</feature>
<evidence type="ECO:0000259" key="7">
    <source>
        <dbReference type="PROSITE" id="PS50089"/>
    </source>
</evidence>
<dbReference type="Gene3D" id="3.40.50.10190">
    <property type="entry name" value="BRCT domain"/>
    <property type="match status" value="1"/>
</dbReference>
<name>A0A6A5H3X9_CAERE</name>
<feature type="repeat" description="ANK" evidence="4">
    <location>
        <begin position="427"/>
        <end position="459"/>
    </location>
</feature>
<sequence length="716" mass="80706">MFENTKRALEEFQTKIECNKCRTTKKDLQYLGTSCKHAFCWDCISDFSQKIPGRRSSVARHQCPTCAFPLDTTKIIGAHMLNTCYESLSDLRNLLDKATTSQMTQVDIACTQNIFDKDAHQVSGNQGAIDRFLETQTHMPDELGQLNDEESTIVPKVENRENSHSPELDIFHDYSADVKSARSSVKRSSTSTEHERKPKRSSVLKTVKNEPAEPNLFASQIPQRTHENDLLTPFLERRSTAPYSSGVGKYAQSFGSSKKDENDPFTTTIVLPKRQASLEQLSIKTPKVEPVEEPEEQPSISKRSRKVSVKMENIERRSQSPMSFGEKSMSLKPEQRRSSFGTRRGELVIINSIQNNRIPQLQAAVDAGTCVNEKDNKGKTPLYLAVEYNSLEAAKILVEAGAVINASCEGTSSQRKLKTKLLSGGSTLETTLHEAVRRSNLPMIEYLLSKGASMKIRNSVGKTAEDLAKNDPKAKKIIEKFKTEQRALQPVILPPKSRIYFVQLIDEKMLSDSEKRKLPGKINLIGSDMNTQTHVVVAVDPKTRVLNINKDHIGEVLRAIVKPGMIVSHDWLKACITDSSKVDDDYSYLVRKVRWMESQIFENTIEIWKKTITKMQPGLFAGCKFYIPKPKYNFLDRPTLIEIVRSGGGQASARDTLLNEKDPAPYHNSRLKPNFVIYSLTHDIGEKFRDCAKYNLVSEQWFIEAILSCSISTPPH</sequence>
<dbReference type="SMART" id="SM00184">
    <property type="entry name" value="RING"/>
    <property type="match status" value="1"/>
</dbReference>
<dbReference type="AlphaFoldDB" id="A0A6A5H3X9"/>
<dbReference type="EMBL" id="WUAV01000003">
    <property type="protein sequence ID" value="KAF1761705.1"/>
    <property type="molecule type" value="Genomic_DNA"/>
</dbReference>
<dbReference type="Gene3D" id="3.30.40.10">
    <property type="entry name" value="Zinc/RING finger domain, C3HC4 (zinc finger)"/>
    <property type="match status" value="1"/>
</dbReference>
<dbReference type="KEGG" id="crq:GCK72_009961"/>
<evidence type="ECO:0000313" key="10">
    <source>
        <dbReference type="Proteomes" id="UP000483820"/>
    </source>
</evidence>
<dbReference type="PANTHER" id="PTHR22956:SF15">
    <property type="entry name" value="DOMAIN OF UNKNOWN FUNCTION WSN DOMAIN-CONTAINING PROTEIN"/>
    <property type="match status" value="1"/>
</dbReference>
<dbReference type="SUPFAM" id="SSF52113">
    <property type="entry name" value="BRCT domain"/>
    <property type="match status" value="1"/>
</dbReference>
<keyword evidence="4" id="KW-0040">ANK repeat</keyword>
<dbReference type="GO" id="GO:0016567">
    <property type="term" value="P:protein ubiquitination"/>
    <property type="evidence" value="ECO:0007669"/>
    <property type="project" value="EnsemblMetazoa"/>
</dbReference>
<evidence type="ECO:0000256" key="3">
    <source>
        <dbReference type="ARBA" id="ARBA00022833"/>
    </source>
</evidence>
<dbReference type="InterPro" id="IPR001357">
    <property type="entry name" value="BRCT_dom"/>
</dbReference>